<accession>A0A8H3WA35</accession>
<sequence length="159" mass="17319">SPNFASPNQKHELSASKPHRGCHRPRRGGDIGAETSLQPRPNRNPTAPNSAPLFLADRPRIAATLLMHPRLKQARLLLQEGPPSAATNNTIQPLASPLLHLMARTCHLIDSAPSMRTRESVIVFSCSHSLSRSNTPSGRTQSDVTGAQRHPEIRKPTTP</sequence>
<organism evidence="2 3">
    <name type="scientific">Colletotrichum asianum</name>
    <dbReference type="NCBI Taxonomy" id="702518"/>
    <lineage>
        <taxon>Eukaryota</taxon>
        <taxon>Fungi</taxon>
        <taxon>Dikarya</taxon>
        <taxon>Ascomycota</taxon>
        <taxon>Pezizomycotina</taxon>
        <taxon>Sordariomycetes</taxon>
        <taxon>Hypocreomycetidae</taxon>
        <taxon>Glomerellales</taxon>
        <taxon>Glomerellaceae</taxon>
        <taxon>Colletotrichum</taxon>
        <taxon>Colletotrichum gloeosporioides species complex</taxon>
    </lineage>
</organism>
<feature type="compositionally biased region" description="Polar residues" evidence="1">
    <location>
        <begin position="128"/>
        <end position="145"/>
    </location>
</feature>
<protein>
    <submittedName>
        <fullName evidence="2">Uncharacterized protein</fullName>
    </submittedName>
</protein>
<dbReference type="EMBL" id="WOWK01000039">
    <property type="protein sequence ID" value="KAF0325111.1"/>
    <property type="molecule type" value="Genomic_DNA"/>
</dbReference>
<feature type="non-terminal residue" evidence="2">
    <location>
        <position position="1"/>
    </location>
</feature>
<feature type="compositionally biased region" description="Polar residues" evidence="1">
    <location>
        <begin position="35"/>
        <end position="49"/>
    </location>
</feature>
<feature type="compositionally biased region" description="Basic and acidic residues" evidence="1">
    <location>
        <begin position="149"/>
        <end position="159"/>
    </location>
</feature>
<dbReference type="Proteomes" id="UP000434172">
    <property type="component" value="Unassembled WGS sequence"/>
</dbReference>
<feature type="region of interest" description="Disordered" evidence="1">
    <location>
        <begin position="128"/>
        <end position="159"/>
    </location>
</feature>
<name>A0A8H3WA35_9PEZI</name>
<dbReference type="AlphaFoldDB" id="A0A8H3WA35"/>
<comment type="caution">
    <text evidence="2">The sequence shown here is derived from an EMBL/GenBank/DDBJ whole genome shotgun (WGS) entry which is preliminary data.</text>
</comment>
<evidence type="ECO:0000313" key="2">
    <source>
        <dbReference type="EMBL" id="KAF0325111.1"/>
    </source>
</evidence>
<feature type="compositionally biased region" description="Basic residues" evidence="1">
    <location>
        <begin position="17"/>
        <end position="26"/>
    </location>
</feature>
<gene>
    <name evidence="2" type="ORF">GQ607_007732</name>
</gene>
<keyword evidence="3" id="KW-1185">Reference proteome</keyword>
<proteinExistence type="predicted"/>
<evidence type="ECO:0000313" key="3">
    <source>
        <dbReference type="Proteomes" id="UP000434172"/>
    </source>
</evidence>
<reference evidence="2 3" key="1">
    <citation type="submission" date="2019-12" db="EMBL/GenBank/DDBJ databases">
        <title>A genome sequence resource for the geographically widespread anthracnose pathogen Colletotrichum asianum.</title>
        <authorList>
            <person name="Meng Y."/>
        </authorList>
    </citation>
    <scope>NUCLEOTIDE SEQUENCE [LARGE SCALE GENOMIC DNA]</scope>
    <source>
        <strain evidence="2 3">ICMP 18580</strain>
    </source>
</reference>
<evidence type="ECO:0000256" key="1">
    <source>
        <dbReference type="SAM" id="MobiDB-lite"/>
    </source>
</evidence>
<feature type="region of interest" description="Disordered" evidence="1">
    <location>
        <begin position="1"/>
        <end position="52"/>
    </location>
</feature>